<evidence type="ECO:0000256" key="4">
    <source>
        <dbReference type="ARBA" id="ARBA00010617"/>
    </source>
</evidence>
<dbReference type="GO" id="GO:0020037">
    <property type="term" value="F:heme binding"/>
    <property type="evidence" value="ECO:0007669"/>
    <property type="project" value="InterPro"/>
</dbReference>
<organism evidence="14 15">
    <name type="scientific">Mycena pura</name>
    <dbReference type="NCBI Taxonomy" id="153505"/>
    <lineage>
        <taxon>Eukaryota</taxon>
        <taxon>Fungi</taxon>
        <taxon>Dikarya</taxon>
        <taxon>Basidiomycota</taxon>
        <taxon>Agaricomycotina</taxon>
        <taxon>Agaricomycetes</taxon>
        <taxon>Agaricomycetidae</taxon>
        <taxon>Agaricales</taxon>
        <taxon>Marasmiineae</taxon>
        <taxon>Mycenaceae</taxon>
        <taxon>Mycena</taxon>
    </lineage>
</organism>
<comment type="cofactor">
    <cofactor evidence="1 13">
        <name>heme</name>
        <dbReference type="ChEBI" id="CHEBI:30413"/>
    </cofactor>
</comment>
<gene>
    <name evidence="14" type="ORF">GGX14DRAFT_468511</name>
</gene>
<keyword evidence="10 13" id="KW-0408">Iron</keyword>
<evidence type="ECO:0000256" key="2">
    <source>
        <dbReference type="ARBA" id="ARBA00004370"/>
    </source>
</evidence>
<dbReference type="Gene3D" id="1.10.630.10">
    <property type="entry name" value="Cytochrome P450"/>
    <property type="match status" value="1"/>
</dbReference>
<evidence type="ECO:0000313" key="14">
    <source>
        <dbReference type="EMBL" id="KAJ7198983.1"/>
    </source>
</evidence>
<name>A0AAD6V2G9_9AGAR</name>
<dbReference type="Pfam" id="PF00067">
    <property type="entry name" value="p450"/>
    <property type="match status" value="2"/>
</dbReference>
<dbReference type="EMBL" id="JARJCW010000070">
    <property type="protein sequence ID" value="KAJ7198983.1"/>
    <property type="molecule type" value="Genomic_DNA"/>
</dbReference>
<keyword evidence="7 13" id="KW-0479">Metal-binding</keyword>
<evidence type="ECO:0000256" key="12">
    <source>
        <dbReference type="ARBA" id="ARBA00023136"/>
    </source>
</evidence>
<evidence type="ECO:0000256" key="5">
    <source>
        <dbReference type="ARBA" id="ARBA00022617"/>
    </source>
</evidence>
<keyword evidence="6" id="KW-0812">Transmembrane</keyword>
<keyword evidence="9" id="KW-0560">Oxidoreductase</keyword>
<keyword evidence="15" id="KW-1185">Reference proteome</keyword>
<evidence type="ECO:0000256" key="11">
    <source>
        <dbReference type="ARBA" id="ARBA00023033"/>
    </source>
</evidence>
<evidence type="ECO:0000256" key="8">
    <source>
        <dbReference type="ARBA" id="ARBA00022989"/>
    </source>
</evidence>
<evidence type="ECO:0000256" key="10">
    <source>
        <dbReference type="ARBA" id="ARBA00023004"/>
    </source>
</evidence>
<dbReference type="GO" id="GO:0016705">
    <property type="term" value="F:oxidoreductase activity, acting on paired donors, with incorporation or reduction of molecular oxygen"/>
    <property type="evidence" value="ECO:0007669"/>
    <property type="project" value="InterPro"/>
</dbReference>
<dbReference type="InterPro" id="IPR050121">
    <property type="entry name" value="Cytochrome_P450_monoxygenase"/>
</dbReference>
<reference evidence="14" key="1">
    <citation type="submission" date="2023-03" db="EMBL/GenBank/DDBJ databases">
        <title>Massive genome expansion in bonnet fungi (Mycena s.s.) driven by repeated elements and novel gene families across ecological guilds.</title>
        <authorList>
            <consortium name="Lawrence Berkeley National Laboratory"/>
            <person name="Harder C.B."/>
            <person name="Miyauchi S."/>
            <person name="Viragh M."/>
            <person name="Kuo A."/>
            <person name="Thoen E."/>
            <person name="Andreopoulos B."/>
            <person name="Lu D."/>
            <person name="Skrede I."/>
            <person name="Drula E."/>
            <person name="Henrissat B."/>
            <person name="Morin E."/>
            <person name="Kohler A."/>
            <person name="Barry K."/>
            <person name="LaButti K."/>
            <person name="Morin E."/>
            <person name="Salamov A."/>
            <person name="Lipzen A."/>
            <person name="Mereny Z."/>
            <person name="Hegedus B."/>
            <person name="Baldrian P."/>
            <person name="Stursova M."/>
            <person name="Weitz H."/>
            <person name="Taylor A."/>
            <person name="Grigoriev I.V."/>
            <person name="Nagy L.G."/>
            <person name="Martin F."/>
            <person name="Kauserud H."/>
        </authorList>
    </citation>
    <scope>NUCLEOTIDE SEQUENCE</scope>
    <source>
        <strain evidence="14">9144</strain>
    </source>
</reference>
<dbReference type="InterPro" id="IPR001128">
    <property type="entry name" value="Cyt_P450"/>
</dbReference>
<evidence type="ECO:0000256" key="1">
    <source>
        <dbReference type="ARBA" id="ARBA00001971"/>
    </source>
</evidence>
<feature type="binding site" description="axial binding residue" evidence="13">
    <location>
        <position position="338"/>
    </location>
    <ligand>
        <name>heme</name>
        <dbReference type="ChEBI" id="CHEBI:30413"/>
    </ligand>
    <ligandPart>
        <name>Fe</name>
        <dbReference type="ChEBI" id="CHEBI:18248"/>
    </ligandPart>
</feature>
<sequence>MLNVWKSSSSSDEAVLSQLEDAALRLGLNVITGAAYGIPLGWDENPPTAVKSSMSYRRSLEQLSAHLMPLFLTPRWALRLAPRSTNWGQAWEAYTAFGGYMLGMLHLARQRRGKNEEGDNFMTVLTRAEENQELDPTEVLGNAFIFLFAGHETTANTLHYALLLLALHPEVQSLLQAEIDELYGTRKSLDYDDFPRVRWVTAVMNETLRCFAPTAMVNKWTDAPTPIPYGKGTVVLPPQTRVSTNITGIHANPAVWGPDAKEWRPARWIAPAGGSDYFRSPPPSPGYLQEGFALGSLPPTPMTTPSFSRSPSPGAGGVRLIKPAKGAFLPFSDGSRMCSGRKFAAVEFCAVLCTILKEHRLEIPRGWSEERMWAVLRGRKPGALTLQPPEAVPIVLVSRRR</sequence>
<dbReference type="SUPFAM" id="SSF48264">
    <property type="entry name" value="Cytochrome P450"/>
    <property type="match status" value="1"/>
</dbReference>
<evidence type="ECO:0000256" key="9">
    <source>
        <dbReference type="ARBA" id="ARBA00023002"/>
    </source>
</evidence>
<keyword evidence="5 13" id="KW-0349">Heme</keyword>
<protein>
    <submittedName>
        <fullName evidence="14">Cytochrome P450</fullName>
    </submittedName>
</protein>
<dbReference type="PANTHER" id="PTHR24305">
    <property type="entry name" value="CYTOCHROME P450"/>
    <property type="match status" value="1"/>
</dbReference>
<dbReference type="GO" id="GO:0004497">
    <property type="term" value="F:monooxygenase activity"/>
    <property type="evidence" value="ECO:0007669"/>
    <property type="project" value="UniProtKB-KW"/>
</dbReference>
<dbReference type="PRINTS" id="PR00463">
    <property type="entry name" value="EP450I"/>
</dbReference>
<dbReference type="GO" id="GO:0016020">
    <property type="term" value="C:membrane"/>
    <property type="evidence" value="ECO:0007669"/>
    <property type="project" value="UniProtKB-SubCell"/>
</dbReference>
<evidence type="ECO:0000256" key="7">
    <source>
        <dbReference type="ARBA" id="ARBA00022723"/>
    </source>
</evidence>
<comment type="subcellular location">
    <subcellularLocation>
        <location evidence="2">Membrane</location>
    </subcellularLocation>
</comment>
<dbReference type="GO" id="GO:0005506">
    <property type="term" value="F:iron ion binding"/>
    <property type="evidence" value="ECO:0007669"/>
    <property type="project" value="InterPro"/>
</dbReference>
<dbReference type="PANTHER" id="PTHR24305:SF166">
    <property type="entry name" value="CYTOCHROME P450 12A4, MITOCHONDRIAL-RELATED"/>
    <property type="match status" value="1"/>
</dbReference>
<accession>A0AAD6V2G9</accession>
<keyword evidence="12" id="KW-0472">Membrane</keyword>
<evidence type="ECO:0000256" key="6">
    <source>
        <dbReference type="ARBA" id="ARBA00022692"/>
    </source>
</evidence>
<comment type="caution">
    <text evidence="14">The sequence shown here is derived from an EMBL/GenBank/DDBJ whole genome shotgun (WGS) entry which is preliminary data.</text>
</comment>
<dbReference type="PRINTS" id="PR00385">
    <property type="entry name" value="P450"/>
</dbReference>
<dbReference type="InterPro" id="IPR036396">
    <property type="entry name" value="Cyt_P450_sf"/>
</dbReference>
<proteinExistence type="inferred from homology"/>
<evidence type="ECO:0000313" key="15">
    <source>
        <dbReference type="Proteomes" id="UP001219525"/>
    </source>
</evidence>
<comment type="similarity">
    <text evidence="4">Belongs to the cytochrome P450 family.</text>
</comment>
<dbReference type="AlphaFoldDB" id="A0AAD6V2G9"/>
<comment type="pathway">
    <text evidence="3">Secondary metabolite biosynthesis; terpenoid biosynthesis.</text>
</comment>
<dbReference type="InterPro" id="IPR002401">
    <property type="entry name" value="Cyt_P450_E_grp-I"/>
</dbReference>
<evidence type="ECO:0000256" key="3">
    <source>
        <dbReference type="ARBA" id="ARBA00004721"/>
    </source>
</evidence>
<keyword evidence="8" id="KW-1133">Transmembrane helix</keyword>
<dbReference type="Proteomes" id="UP001219525">
    <property type="component" value="Unassembled WGS sequence"/>
</dbReference>
<keyword evidence="11" id="KW-0503">Monooxygenase</keyword>
<evidence type="ECO:0000256" key="13">
    <source>
        <dbReference type="PIRSR" id="PIRSR602401-1"/>
    </source>
</evidence>